<dbReference type="SUPFAM" id="SSF55729">
    <property type="entry name" value="Acyl-CoA N-acyltransferases (Nat)"/>
    <property type="match status" value="1"/>
</dbReference>
<dbReference type="GO" id="GO:0008999">
    <property type="term" value="F:protein-N-terminal-alanine acetyltransferase activity"/>
    <property type="evidence" value="ECO:0007669"/>
    <property type="project" value="UniProtKB-EC"/>
</dbReference>
<evidence type="ECO:0000313" key="5">
    <source>
        <dbReference type="Proteomes" id="UP000528964"/>
    </source>
</evidence>
<dbReference type="InterPro" id="IPR050680">
    <property type="entry name" value="YpeA/RimI_acetyltransf"/>
</dbReference>
<evidence type="ECO:0000256" key="2">
    <source>
        <dbReference type="ARBA" id="ARBA00023315"/>
    </source>
</evidence>
<evidence type="ECO:0000259" key="3">
    <source>
        <dbReference type="PROSITE" id="PS51186"/>
    </source>
</evidence>
<dbReference type="AlphaFoldDB" id="A0A7W6CZH4"/>
<dbReference type="Pfam" id="PF00583">
    <property type="entry name" value="Acetyltransf_1"/>
    <property type="match status" value="1"/>
</dbReference>
<dbReference type="RefSeq" id="WP_343066227.1">
    <property type="nucleotide sequence ID" value="NZ_JACIDR010000002.1"/>
</dbReference>
<keyword evidence="1 4" id="KW-0808">Transferase</keyword>
<dbReference type="PANTHER" id="PTHR43420">
    <property type="entry name" value="ACETYLTRANSFERASE"/>
    <property type="match status" value="1"/>
</dbReference>
<name>A0A7W6CZH4_9HYPH</name>
<keyword evidence="5" id="KW-1185">Reference proteome</keyword>
<proteinExistence type="predicted"/>
<accession>A0A7W6CZH4</accession>
<organism evidence="4 5">
    <name type="scientific">Hansschlegelia beijingensis</name>
    <dbReference type="NCBI Taxonomy" id="1133344"/>
    <lineage>
        <taxon>Bacteria</taxon>
        <taxon>Pseudomonadati</taxon>
        <taxon>Pseudomonadota</taxon>
        <taxon>Alphaproteobacteria</taxon>
        <taxon>Hyphomicrobiales</taxon>
        <taxon>Methylopilaceae</taxon>
        <taxon>Hansschlegelia</taxon>
    </lineage>
</organism>
<dbReference type="EC" id="2.3.1.267" evidence="4"/>
<gene>
    <name evidence="4" type="ORF">GGR24_001776</name>
</gene>
<evidence type="ECO:0000313" key="4">
    <source>
        <dbReference type="EMBL" id="MBB3973119.1"/>
    </source>
</evidence>
<dbReference type="EMBL" id="JACIDR010000002">
    <property type="protein sequence ID" value="MBB3973119.1"/>
    <property type="molecule type" value="Genomic_DNA"/>
</dbReference>
<evidence type="ECO:0000256" key="1">
    <source>
        <dbReference type="ARBA" id="ARBA00022679"/>
    </source>
</evidence>
<comment type="caution">
    <text evidence="4">The sequence shown here is derived from an EMBL/GenBank/DDBJ whole genome shotgun (WGS) entry which is preliminary data.</text>
</comment>
<dbReference type="Gene3D" id="3.40.630.30">
    <property type="match status" value="1"/>
</dbReference>
<sequence>MNGTSMYWWFWDAYLSRSAAWAVEDADAGDADELSELHRAAFARGWTVDEMDALLNDRAVVGCVLRREGRERAYGFALSRVAEDEAEVLSIAVAEARRGAGGGATLLSHHLGRLCGRGVRRIVLEVDEDNAAALALYRRFGFEQVGRRPAYYARADGTRGAAKVLALELP</sequence>
<dbReference type="InterPro" id="IPR016181">
    <property type="entry name" value="Acyl_CoA_acyltransferase"/>
</dbReference>
<dbReference type="InterPro" id="IPR000182">
    <property type="entry name" value="GNAT_dom"/>
</dbReference>
<reference evidence="4 5" key="1">
    <citation type="submission" date="2020-08" db="EMBL/GenBank/DDBJ databases">
        <title>Genomic Encyclopedia of Type Strains, Phase IV (KMG-IV): sequencing the most valuable type-strain genomes for metagenomic binning, comparative biology and taxonomic classification.</title>
        <authorList>
            <person name="Goeker M."/>
        </authorList>
    </citation>
    <scope>NUCLEOTIDE SEQUENCE [LARGE SCALE GENOMIC DNA]</scope>
    <source>
        <strain evidence="4 5">DSM 25481</strain>
    </source>
</reference>
<dbReference type="PROSITE" id="PS51186">
    <property type="entry name" value="GNAT"/>
    <property type="match status" value="1"/>
</dbReference>
<dbReference type="Proteomes" id="UP000528964">
    <property type="component" value="Unassembled WGS sequence"/>
</dbReference>
<protein>
    <submittedName>
        <fullName evidence="4">Ribosomal-protein-alanine N-acetyltransferase</fullName>
        <ecNumber evidence="4">2.3.1.267</ecNumber>
    </submittedName>
</protein>
<dbReference type="PANTHER" id="PTHR43420:SF44">
    <property type="entry name" value="ACETYLTRANSFERASE YPEA"/>
    <property type="match status" value="1"/>
</dbReference>
<feature type="domain" description="N-acetyltransferase" evidence="3">
    <location>
        <begin position="21"/>
        <end position="170"/>
    </location>
</feature>
<keyword evidence="2 4" id="KW-0012">Acyltransferase</keyword>